<sequence length="68" mass="7045">MYTLSLLTTLTITLSLLGTSMAVPAVMEKPLAARINVVGSPVGPSVIGSVVAEWRGLCKGRESGDLSE</sequence>
<evidence type="ECO:0000313" key="3">
    <source>
        <dbReference type="Proteomes" id="UP000248961"/>
    </source>
</evidence>
<reference evidence="2 3" key="1">
    <citation type="submission" date="2018-02" db="EMBL/GenBank/DDBJ databases">
        <title>The genomes of Aspergillus section Nigri reveals drivers in fungal speciation.</title>
        <authorList>
            <consortium name="DOE Joint Genome Institute"/>
            <person name="Vesth T.C."/>
            <person name="Nybo J."/>
            <person name="Theobald S."/>
            <person name="Brandl J."/>
            <person name="Frisvad J.C."/>
            <person name="Nielsen K.F."/>
            <person name="Lyhne E.K."/>
            <person name="Kogle M.E."/>
            <person name="Kuo A."/>
            <person name="Riley R."/>
            <person name="Clum A."/>
            <person name="Nolan M."/>
            <person name="Lipzen A."/>
            <person name="Salamov A."/>
            <person name="Henrissat B."/>
            <person name="Wiebenga A."/>
            <person name="De vries R.P."/>
            <person name="Grigoriev I.V."/>
            <person name="Mortensen U.H."/>
            <person name="Andersen M.R."/>
            <person name="Baker S.E."/>
        </authorList>
    </citation>
    <scope>NUCLEOTIDE SEQUENCE [LARGE SCALE GENOMIC DNA]</scope>
    <source>
        <strain evidence="2 3">CBS 101889</strain>
    </source>
</reference>
<accession>A0A395HSJ7</accession>
<dbReference type="VEuPathDB" id="FungiDB:BO97DRAFT_427684"/>
<organism evidence="2 3">
    <name type="scientific">Aspergillus homomorphus (strain CBS 101889)</name>
    <dbReference type="NCBI Taxonomy" id="1450537"/>
    <lineage>
        <taxon>Eukaryota</taxon>
        <taxon>Fungi</taxon>
        <taxon>Dikarya</taxon>
        <taxon>Ascomycota</taxon>
        <taxon>Pezizomycotina</taxon>
        <taxon>Eurotiomycetes</taxon>
        <taxon>Eurotiomycetidae</taxon>
        <taxon>Eurotiales</taxon>
        <taxon>Aspergillaceae</taxon>
        <taxon>Aspergillus</taxon>
        <taxon>Aspergillus subgen. Circumdati</taxon>
    </lineage>
</organism>
<feature type="chain" id="PRO_5017225260" evidence="1">
    <location>
        <begin position="23"/>
        <end position="68"/>
    </location>
</feature>
<dbReference type="RefSeq" id="XP_025548358.1">
    <property type="nucleotide sequence ID" value="XM_025697219.1"/>
</dbReference>
<dbReference type="AlphaFoldDB" id="A0A395HSJ7"/>
<gene>
    <name evidence="2" type="ORF">BO97DRAFT_427684</name>
</gene>
<evidence type="ECO:0000256" key="1">
    <source>
        <dbReference type="SAM" id="SignalP"/>
    </source>
</evidence>
<proteinExistence type="predicted"/>
<protein>
    <submittedName>
        <fullName evidence="2">Uncharacterized protein</fullName>
    </submittedName>
</protein>
<dbReference type="EMBL" id="KZ824306">
    <property type="protein sequence ID" value="RAL09204.1"/>
    <property type="molecule type" value="Genomic_DNA"/>
</dbReference>
<name>A0A395HSJ7_ASPHC</name>
<dbReference type="Proteomes" id="UP000248961">
    <property type="component" value="Unassembled WGS sequence"/>
</dbReference>
<evidence type="ECO:0000313" key="2">
    <source>
        <dbReference type="EMBL" id="RAL09204.1"/>
    </source>
</evidence>
<feature type="signal peptide" evidence="1">
    <location>
        <begin position="1"/>
        <end position="22"/>
    </location>
</feature>
<keyword evidence="3" id="KW-1185">Reference proteome</keyword>
<keyword evidence="1" id="KW-0732">Signal</keyword>
<dbReference type="GeneID" id="37201508"/>